<evidence type="ECO:0000313" key="11">
    <source>
        <dbReference type="Proteomes" id="UP000288216"/>
    </source>
</evidence>
<evidence type="ECO:0000256" key="7">
    <source>
        <dbReference type="ARBA" id="ARBA00070923"/>
    </source>
</evidence>
<dbReference type="FunFam" id="3.80.10.10:FF:000078">
    <property type="entry name" value="Leiomodin 3"/>
    <property type="match status" value="1"/>
</dbReference>
<dbReference type="SUPFAM" id="SSF52047">
    <property type="entry name" value="RNI-like"/>
    <property type="match status" value="1"/>
</dbReference>
<dbReference type="Pfam" id="PF03250">
    <property type="entry name" value="Tropomodulin"/>
    <property type="match status" value="1"/>
</dbReference>
<accession>A0A401PFX6</accession>
<dbReference type="GO" id="GO:0006936">
    <property type="term" value="P:muscle contraction"/>
    <property type="evidence" value="ECO:0007669"/>
    <property type="project" value="TreeGrafter"/>
</dbReference>
<evidence type="ECO:0000256" key="5">
    <source>
        <dbReference type="ARBA" id="ARBA00023212"/>
    </source>
</evidence>
<dbReference type="GO" id="GO:0030239">
    <property type="term" value="P:myofibril assembly"/>
    <property type="evidence" value="ECO:0007669"/>
    <property type="project" value="TreeGrafter"/>
</dbReference>
<dbReference type="OrthoDB" id="2163268at2759"/>
<dbReference type="AlphaFoldDB" id="A0A401PFX6"/>
<evidence type="ECO:0000256" key="2">
    <source>
        <dbReference type="ARBA" id="ARBA00009345"/>
    </source>
</evidence>
<feature type="compositionally biased region" description="Pro residues" evidence="8">
    <location>
        <begin position="436"/>
        <end position="465"/>
    </location>
</feature>
<sequence>MSQFGYRNELQKYDDIDEDEILASLTSDELKELEKDLEDMEPDEFVPIGLRQKDQTDKTPQGTFSREALMAYWEHETQKLLDSERLSAELNQSEITEAGKENTEGDYETESDEDQSENEVDIEECISEGTEDEDDVTEEQEEEAEQENAQEEDDRTLGNRSISSNGQNGSHSCNGHADHQTNLNNITQHNKEKPTETDPNLKATASSPNGSTTFIEDTLDSIRNNDSEKSEINLNNIENISIATFALIAEALKYNTVVKILSLANTHADDHVACALADMLQINRSITNLNIDSNYITGKGILAIIRAIQYNGILTELRFHNQRHICGGQVEMEIAKLLKENTMLMKLGYHFELPGPRMAMTSILTRNLDKLRQKRQQELKQQQEMDKLLGIVEPMNRRAFTLQKDSPRSSPRASPKSSPWSSPKVVKKINSLQSAIPPPPPPPPPLPEKLVLPEPPPPPPLPIQPTPSRNIAEAIKLQQMGKMRSQDIHQNAKVKKNKSRNKKLSKENHILKELKNSLRPISDQRSENGSRPATPQRTFHDELMSAIRSSSIKQLRPVEVPEYLR</sequence>
<feature type="compositionally biased region" description="Basic residues" evidence="8">
    <location>
        <begin position="492"/>
        <end position="503"/>
    </location>
</feature>
<gene>
    <name evidence="10" type="ORF">scyTo_0001793</name>
</gene>
<keyword evidence="4" id="KW-0175">Coiled coil</keyword>
<feature type="compositionally biased region" description="Basic and acidic residues" evidence="8">
    <location>
        <begin position="504"/>
        <end position="528"/>
    </location>
</feature>
<feature type="region of interest" description="Disordered" evidence="8">
    <location>
        <begin position="84"/>
        <end position="215"/>
    </location>
</feature>
<evidence type="ECO:0000256" key="4">
    <source>
        <dbReference type="ARBA" id="ARBA00023054"/>
    </source>
</evidence>
<keyword evidence="5" id="KW-0206">Cytoskeleton</keyword>
<evidence type="ECO:0000259" key="9">
    <source>
        <dbReference type="PROSITE" id="PS51082"/>
    </source>
</evidence>
<comment type="caution">
    <text evidence="10">The sequence shown here is derived from an EMBL/GenBank/DDBJ whole genome shotgun (WGS) entry which is preliminary data.</text>
</comment>
<dbReference type="Proteomes" id="UP000288216">
    <property type="component" value="Unassembled WGS sequence"/>
</dbReference>
<dbReference type="OMA" id="LMAYWEH"/>
<feature type="domain" description="WH2" evidence="9">
    <location>
        <begin position="539"/>
        <end position="558"/>
    </location>
</feature>
<dbReference type="InterPro" id="IPR003124">
    <property type="entry name" value="WH2_dom"/>
</dbReference>
<evidence type="ECO:0000256" key="3">
    <source>
        <dbReference type="ARBA" id="ARBA00022490"/>
    </source>
</evidence>
<comment type="similarity">
    <text evidence="2">Belongs to the tropomodulin family.</text>
</comment>
<keyword evidence="3" id="KW-0963">Cytoplasm</keyword>
<dbReference type="STRING" id="75743.A0A401PFX6"/>
<protein>
    <recommendedName>
        <fullName evidence="7">Leiomodin-3</fullName>
    </recommendedName>
</protein>
<keyword evidence="11" id="KW-1185">Reference proteome</keyword>
<dbReference type="PANTHER" id="PTHR10901:SF12">
    <property type="entry name" value="LEIOMODIN-2"/>
    <property type="match status" value="1"/>
</dbReference>
<dbReference type="EMBL" id="BFAA01000419">
    <property type="protein sequence ID" value="GCB72033.1"/>
    <property type="molecule type" value="Genomic_DNA"/>
</dbReference>
<dbReference type="Gene3D" id="3.80.10.10">
    <property type="entry name" value="Ribonuclease Inhibitor"/>
    <property type="match status" value="1"/>
</dbReference>
<feature type="region of interest" description="Disordered" evidence="8">
    <location>
        <begin position="481"/>
        <end position="538"/>
    </location>
</feature>
<feature type="region of interest" description="Disordered" evidence="8">
    <location>
        <begin position="401"/>
        <end position="467"/>
    </location>
</feature>
<feature type="compositionally biased region" description="Polar residues" evidence="8">
    <location>
        <begin position="158"/>
        <end position="173"/>
    </location>
</feature>
<organism evidence="10 11">
    <name type="scientific">Scyliorhinus torazame</name>
    <name type="common">Cloudy catshark</name>
    <name type="synonym">Catulus torazame</name>
    <dbReference type="NCBI Taxonomy" id="75743"/>
    <lineage>
        <taxon>Eukaryota</taxon>
        <taxon>Metazoa</taxon>
        <taxon>Chordata</taxon>
        <taxon>Craniata</taxon>
        <taxon>Vertebrata</taxon>
        <taxon>Chondrichthyes</taxon>
        <taxon>Elasmobranchii</taxon>
        <taxon>Galeomorphii</taxon>
        <taxon>Galeoidea</taxon>
        <taxon>Carcharhiniformes</taxon>
        <taxon>Scyliorhinidae</taxon>
        <taxon>Scyliorhinus</taxon>
    </lineage>
</organism>
<dbReference type="InterPro" id="IPR032675">
    <property type="entry name" value="LRR_dom_sf"/>
</dbReference>
<dbReference type="GO" id="GO:0005523">
    <property type="term" value="F:tropomyosin binding"/>
    <property type="evidence" value="ECO:0007669"/>
    <property type="project" value="InterPro"/>
</dbReference>
<dbReference type="GO" id="GO:0003779">
    <property type="term" value="F:actin binding"/>
    <property type="evidence" value="ECO:0007669"/>
    <property type="project" value="InterPro"/>
</dbReference>
<dbReference type="GO" id="GO:0007015">
    <property type="term" value="P:actin filament organization"/>
    <property type="evidence" value="ECO:0007669"/>
    <property type="project" value="TreeGrafter"/>
</dbReference>
<dbReference type="InterPro" id="IPR004934">
    <property type="entry name" value="TMOD"/>
</dbReference>
<evidence type="ECO:0000256" key="1">
    <source>
        <dbReference type="ARBA" id="ARBA00004245"/>
    </source>
</evidence>
<reference evidence="10 11" key="1">
    <citation type="journal article" date="2018" name="Nat. Ecol. Evol.">
        <title>Shark genomes provide insights into elasmobranch evolution and the origin of vertebrates.</title>
        <authorList>
            <person name="Hara Y"/>
            <person name="Yamaguchi K"/>
            <person name="Onimaru K"/>
            <person name="Kadota M"/>
            <person name="Koyanagi M"/>
            <person name="Keeley SD"/>
            <person name="Tatsumi K"/>
            <person name="Tanaka K"/>
            <person name="Motone F"/>
            <person name="Kageyama Y"/>
            <person name="Nozu R"/>
            <person name="Adachi N"/>
            <person name="Nishimura O"/>
            <person name="Nakagawa R"/>
            <person name="Tanegashima C"/>
            <person name="Kiyatake I"/>
            <person name="Matsumoto R"/>
            <person name="Murakumo K"/>
            <person name="Nishida K"/>
            <person name="Terakita A"/>
            <person name="Kuratani S"/>
            <person name="Sato K"/>
            <person name="Hyodo S Kuraku.S."/>
        </authorList>
    </citation>
    <scope>NUCLEOTIDE SEQUENCE [LARGE SCALE GENOMIC DNA]</scope>
</reference>
<feature type="compositionally biased region" description="Acidic residues" evidence="8">
    <location>
        <begin position="104"/>
        <end position="154"/>
    </location>
</feature>
<dbReference type="GO" id="GO:0031430">
    <property type="term" value="C:M band"/>
    <property type="evidence" value="ECO:0007669"/>
    <property type="project" value="UniProtKB-SubCell"/>
</dbReference>
<evidence type="ECO:0000256" key="6">
    <source>
        <dbReference type="ARBA" id="ARBA00037833"/>
    </source>
</evidence>
<name>A0A401PFX6_SCYTO</name>
<dbReference type="GO" id="GO:0051694">
    <property type="term" value="P:pointed-end actin filament capping"/>
    <property type="evidence" value="ECO:0007669"/>
    <property type="project" value="InterPro"/>
</dbReference>
<dbReference type="PANTHER" id="PTHR10901">
    <property type="entry name" value="TROPOMODULIN"/>
    <property type="match status" value="1"/>
</dbReference>
<dbReference type="GO" id="GO:0005865">
    <property type="term" value="C:striated muscle thin filament"/>
    <property type="evidence" value="ECO:0007669"/>
    <property type="project" value="TreeGrafter"/>
</dbReference>
<dbReference type="PROSITE" id="PS51082">
    <property type="entry name" value="WH2"/>
    <property type="match status" value="1"/>
</dbReference>
<feature type="compositionally biased region" description="Low complexity" evidence="8">
    <location>
        <begin position="408"/>
        <end position="424"/>
    </location>
</feature>
<evidence type="ECO:0000313" key="10">
    <source>
        <dbReference type="EMBL" id="GCB72033.1"/>
    </source>
</evidence>
<proteinExistence type="inferred from homology"/>
<comment type="subcellular location">
    <subcellularLocation>
        <location evidence="1">Cytoplasm</location>
        <location evidence="1">Cytoskeleton</location>
    </subcellularLocation>
    <subcellularLocation>
        <location evidence="6">Cytoplasm</location>
        <location evidence="6">Myofibril</location>
        <location evidence="6">Sarcomere</location>
        <location evidence="6">M line</location>
    </subcellularLocation>
</comment>
<feature type="compositionally biased region" description="Polar residues" evidence="8">
    <location>
        <begin position="203"/>
        <end position="215"/>
    </location>
</feature>
<evidence type="ECO:0000256" key="8">
    <source>
        <dbReference type="SAM" id="MobiDB-lite"/>
    </source>
</evidence>